<feature type="chain" id="PRO_5002740005" description="phospholipase D" evidence="7">
    <location>
        <begin position="21"/>
        <end position="176"/>
    </location>
</feature>
<evidence type="ECO:0000313" key="9">
    <source>
        <dbReference type="EMBL" id="ABS78075.1"/>
    </source>
</evidence>
<evidence type="ECO:0000256" key="1">
    <source>
        <dbReference type="ARBA" id="ARBA00000798"/>
    </source>
</evidence>
<dbReference type="CDD" id="cd09170">
    <property type="entry name" value="PLDc_Nuc"/>
    <property type="match status" value="1"/>
</dbReference>
<feature type="domain" description="PLD phosphodiesterase" evidence="8">
    <location>
        <begin position="112"/>
        <end position="139"/>
    </location>
</feature>
<dbReference type="GO" id="GO:0016042">
    <property type="term" value="P:lipid catabolic process"/>
    <property type="evidence" value="ECO:0007669"/>
    <property type="project" value="UniProtKB-KW"/>
</dbReference>
<proteinExistence type="inferred from homology"/>
<name>A9KCF5_COXBN</name>
<accession>A9KCF5</accession>
<dbReference type="HOGENOM" id="CLU_080814_3_1_6"/>
<evidence type="ECO:0000256" key="5">
    <source>
        <dbReference type="ARBA" id="ARBA00022963"/>
    </source>
</evidence>
<dbReference type="PANTHER" id="PTHR43856:SF1">
    <property type="entry name" value="MITOCHONDRIAL CARDIOLIPIN HYDROLASE"/>
    <property type="match status" value="1"/>
</dbReference>
<sequence>MKKCLFPNFLFFVFVTSAQASVFQRGTYYEVCFTPYQNCTGEIVKMINQAKQSIYVQGYSFTSDPIANALVRAKKRGVKVLVILDKSQFAGKYYSSAGYLIRNGIPVWEDFQLDIAHNKVMIVDKAVVETGSFNYTVSAQHYNAENVLIIHNKTLAHRYLANWYRRQKASKLVKKY</sequence>
<dbReference type="Pfam" id="PF13091">
    <property type="entry name" value="PLDc_2"/>
    <property type="match status" value="1"/>
</dbReference>
<keyword evidence="5" id="KW-0442">Lipid degradation</keyword>
<dbReference type="InterPro" id="IPR025202">
    <property type="entry name" value="PLD-like_dom"/>
</dbReference>
<dbReference type="PROSITE" id="PS50035">
    <property type="entry name" value="PLD"/>
    <property type="match status" value="1"/>
</dbReference>
<evidence type="ECO:0000259" key="8">
    <source>
        <dbReference type="PROSITE" id="PS50035"/>
    </source>
</evidence>
<keyword evidence="6" id="KW-0443">Lipid metabolism</keyword>
<evidence type="ECO:0000256" key="4">
    <source>
        <dbReference type="ARBA" id="ARBA00022801"/>
    </source>
</evidence>
<reference evidence="9 10" key="1">
    <citation type="journal article" date="2009" name="Infect. Immun.">
        <title>Comparative genomics reveal extensive transposon-mediated genomic plasticity and diversity among potential effector proteins within the genus Coxiella.</title>
        <authorList>
            <person name="Beare P.A."/>
            <person name="Unsworth N."/>
            <person name="Andoh M."/>
            <person name="Voth D.E."/>
            <person name="Omsland A."/>
            <person name="Gilk S.D."/>
            <person name="Williams K.P."/>
            <person name="Sobral B.W."/>
            <person name="Kupko J.J.III."/>
            <person name="Porcella S.F."/>
            <person name="Samuel J.E."/>
            <person name="Heinzen R.A."/>
        </authorList>
    </citation>
    <scope>NUCLEOTIDE SEQUENCE [LARGE SCALE GENOMIC DNA]</scope>
    <source>
        <strain evidence="9 10">Dugway 5J108-111</strain>
    </source>
</reference>
<evidence type="ECO:0000313" key="10">
    <source>
        <dbReference type="Proteomes" id="UP000008555"/>
    </source>
</evidence>
<dbReference type="SUPFAM" id="SSF56024">
    <property type="entry name" value="Phospholipase D/nuclease"/>
    <property type="match status" value="1"/>
</dbReference>
<dbReference type="EC" id="3.1.4.4" evidence="3"/>
<dbReference type="EMBL" id="CP000733">
    <property type="protein sequence ID" value="ABS78075.1"/>
    <property type="molecule type" value="Genomic_DNA"/>
</dbReference>
<evidence type="ECO:0000256" key="3">
    <source>
        <dbReference type="ARBA" id="ARBA00012027"/>
    </source>
</evidence>
<keyword evidence="7" id="KW-0732">Signal</keyword>
<comment type="similarity">
    <text evidence="2">Belongs to the phospholipase D family.</text>
</comment>
<dbReference type="AlphaFoldDB" id="A9KCF5"/>
<dbReference type="Gene3D" id="3.30.870.10">
    <property type="entry name" value="Endonuclease Chain A"/>
    <property type="match status" value="1"/>
</dbReference>
<dbReference type="GO" id="GO:0004630">
    <property type="term" value="F:phospholipase D activity"/>
    <property type="evidence" value="ECO:0007669"/>
    <property type="project" value="UniProtKB-EC"/>
</dbReference>
<dbReference type="RefSeq" id="WP_010957925.1">
    <property type="nucleotide sequence ID" value="NC_009727.1"/>
</dbReference>
<feature type="signal peptide" evidence="7">
    <location>
        <begin position="1"/>
        <end position="20"/>
    </location>
</feature>
<evidence type="ECO:0000256" key="6">
    <source>
        <dbReference type="ARBA" id="ARBA00023098"/>
    </source>
</evidence>
<dbReference type="GO" id="GO:0006793">
    <property type="term" value="P:phosphorus metabolic process"/>
    <property type="evidence" value="ECO:0007669"/>
    <property type="project" value="UniProtKB-ARBA"/>
</dbReference>
<dbReference type="PANTHER" id="PTHR43856">
    <property type="entry name" value="CARDIOLIPIN HYDROLASE"/>
    <property type="match status" value="1"/>
</dbReference>
<evidence type="ECO:0000256" key="7">
    <source>
        <dbReference type="SAM" id="SignalP"/>
    </source>
</evidence>
<dbReference type="InterPro" id="IPR051406">
    <property type="entry name" value="PLD_domain"/>
</dbReference>
<dbReference type="Proteomes" id="UP000008555">
    <property type="component" value="Chromosome"/>
</dbReference>
<dbReference type="KEGG" id="cbd:CBUD_1079"/>
<dbReference type="InterPro" id="IPR001736">
    <property type="entry name" value="PLipase_D/transphosphatidylase"/>
</dbReference>
<organism evidence="9 10">
    <name type="scientific">Coxiella burnetii (strain Dugway 5J108-111)</name>
    <dbReference type="NCBI Taxonomy" id="434922"/>
    <lineage>
        <taxon>Bacteria</taxon>
        <taxon>Pseudomonadati</taxon>
        <taxon>Pseudomonadota</taxon>
        <taxon>Gammaproteobacteria</taxon>
        <taxon>Legionellales</taxon>
        <taxon>Coxiellaceae</taxon>
        <taxon>Coxiella</taxon>
    </lineage>
</organism>
<gene>
    <name evidence="9" type="ordered locus">CBUD_1079</name>
</gene>
<dbReference type="GO" id="GO:0016891">
    <property type="term" value="F:RNA endonuclease activity producing 5'-phosphomonoesters, hydrolytic mechanism"/>
    <property type="evidence" value="ECO:0007669"/>
    <property type="project" value="TreeGrafter"/>
</dbReference>
<comment type="catalytic activity">
    <reaction evidence="1">
        <text>a 1,2-diacyl-sn-glycero-3-phosphocholine + H2O = a 1,2-diacyl-sn-glycero-3-phosphate + choline + H(+)</text>
        <dbReference type="Rhea" id="RHEA:14445"/>
        <dbReference type="ChEBI" id="CHEBI:15354"/>
        <dbReference type="ChEBI" id="CHEBI:15377"/>
        <dbReference type="ChEBI" id="CHEBI:15378"/>
        <dbReference type="ChEBI" id="CHEBI:57643"/>
        <dbReference type="ChEBI" id="CHEBI:58608"/>
        <dbReference type="EC" id="3.1.4.4"/>
    </reaction>
</comment>
<evidence type="ECO:0000256" key="2">
    <source>
        <dbReference type="ARBA" id="ARBA00008664"/>
    </source>
</evidence>
<keyword evidence="4" id="KW-0378">Hydrolase</keyword>
<protein>
    <recommendedName>
        <fullName evidence="3">phospholipase D</fullName>
        <ecNumber evidence="3">3.1.4.4</ecNumber>
    </recommendedName>
</protein>